<gene>
    <name evidence="2" type="ORF">CUV01_18315</name>
</gene>
<dbReference type="Pfam" id="PF00583">
    <property type="entry name" value="Acetyltransf_1"/>
    <property type="match status" value="1"/>
</dbReference>
<dbReference type="GO" id="GO:0016747">
    <property type="term" value="F:acyltransferase activity, transferring groups other than amino-acyl groups"/>
    <property type="evidence" value="ECO:0007669"/>
    <property type="project" value="InterPro"/>
</dbReference>
<dbReference type="OrthoDB" id="8304386at2"/>
<proteinExistence type="predicted"/>
<dbReference type="Gene3D" id="3.40.630.30">
    <property type="match status" value="1"/>
</dbReference>
<dbReference type="Proteomes" id="UP000233742">
    <property type="component" value="Chromosome"/>
</dbReference>
<dbReference type="SUPFAM" id="SSF55729">
    <property type="entry name" value="Acyl-CoA N-acyltransferases (Nat)"/>
    <property type="match status" value="1"/>
</dbReference>
<reference evidence="2 3" key="1">
    <citation type="submission" date="2017-12" db="EMBL/GenBank/DDBJ databases">
        <authorList>
            <person name="Hurst M.R.H."/>
        </authorList>
    </citation>
    <scope>NUCLEOTIDE SEQUENCE [LARGE SCALE GENOMIC DNA]</scope>
    <source>
        <strain evidence="2 3">BM15</strain>
    </source>
</reference>
<evidence type="ECO:0000259" key="1">
    <source>
        <dbReference type="PROSITE" id="PS51186"/>
    </source>
</evidence>
<accession>A0A2K9EJ93</accession>
<evidence type="ECO:0000313" key="3">
    <source>
        <dbReference type="Proteomes" id="UP000233742"/>
    </source>
</evidence>
<evidence type="ECO:0000313" key="2">
    <source>
        <dbReference type="EMBL" id="AUH35070.1"/>
    </source>
</evidence>
<dbReference type="EMBL" id="CP025408">
    <property type="protein sequence ID" value="AUH35070.1"/>
    <property type="molecule type" value="Genomic_DNA"/>
</dbReference>
<organism evidence="2 3">
    <name type="scientific">Paracoccus tegillarcae</name>
    <dbReference type="NCBI Taxonomy" id="1529068"/>
    <lineage>
        <taxon>Bacteria</taxon>
        <taxon>Pseudomonadati</taxon>
        <taxon>Pseudomonadota</taxon>
        <taxon>Alphaproteobacteria</taxon>
        <taxon>Rhodobacterales</taxon>
        <taxon>Paracoccaceae</taxon>
        <taxon>Paracoccus</taxon>
    </lineage>
</organism>
<dbReference type="RefSeq" id="WP_101461730.1">
    <property type="nucleotide sequence ID" value="NZ_CP025408.1"/>
</dbReference>
<dbReference type="InterPro" id="IPR000182">
    <property type="entry name" value="GNAT_dom"/>
</dbReference>
<dbReference type="KEGG" id="paro:CUV01_18315"/>
<sequence>MITLHDVPADALNRLAGLRLGDGPEYASPGDRMILDTTPGISFHEIRADGQLIGAFKLDPHYHERHDFAGPDDIGLRGVLIDVDHRGKGFGAQAMAALPALARARFPTATGLVLTVNVKNPQASAAYLKAGFADDGEIYHGGALGPQHIMRLVLR</sequence>
<feature type="domain" description="N-acetyltransferase" evidence="1">
    <location>
        <begin position="2"/>
        <end position="155"/>
    </location>
</feature>
<dbReference type="AlphaFoldDB" id="A0A2K9EJ93"/>
<protein>
    <submittedName>
        <fullName evidence="2">GNAT family N-acetyltransferase</fullName>
    </submittedName>
</protein>
<keyword evidence="3" id="KW-1185">Reference proteome</keyword>
<dbReference type="PROSITE" id="PS51186">
    <property type="entry name" value="GNAT"/>
    <property type="match status" value="1"/>
</dbReference>
<name>A0A2K9EJ93_9RHOB</name>
<keyword evidence="2" id="KW-0808">Transferase</keyword>
<dbReference type="InterPro" id="IPR016181">
    <property type="entry name" value="Acyl_CoA_acyltransferase"/>
</dbReference>